<dbReference type="PANTHER" id="PTHR45689">
    <property type="entry name" value="I[[H]] CHANNEL, ISOFORM E"/>
    <property type="match status" value="1"/>
</dbReference>
<dbReference type="AlphaFoldDB" id="A0A4C1T2Y9"/>
<dbReference type="GO" id="GO:0035725">
    <property type="term" value="P:sodium ion transmembrane transport"/>
    <property type="evidence" value="ECO:0007669"/>
    <property type="project" value="TreeGrafter"/>
</dbReference>
<evidence type="ECO:0000259" key="1">
    <source>
        <dbReference type="Pfam" id="PF08412"/>
    </source>
</evidence>
<dbReference type="Proteomes" id="UP000299102">
    <property type="component" value="Unassembled WGS sequence"/>
</dbReference>
<dbReference type="InterPro" id="IPR051413">
    <property type="entry name" value="K/Na_HCN_channel"/>
</dbReference>
<comment type="caution">
    <text evidence="2">The sequence shown here is derived from an EMBL/GenBank/DDBJ whole genome shotgun (WGS) entry which is preliminary data.</text>
</comment>
<proteinExistence type="predicted"/>
<dbReference type="GO" id="GO:0003254">
    <property type="term" value="P:regulation of membrane depolarization"/>
    <property type="evidence" value="ECO:0007669"/>
    <property type="project" value="TreeGrafter"/>
</dbReference>
<sequence>MALKQGSGTGKVHFGGLDDVSLYGTPVEPAPPASDAKQGFLRNQLQALFQPTDNKLAMKLFGSKKALMKERIRQKAAGHWVIHPCSSFRNPHRDSIGIKWGQDWNRKQEQDRDRGLHRDRSIRMMKEPILCVDIEWAFPLVSTGGTANEIPNQCPGRARPIWKSRGTRVHNPSRLIDGTMPERGRTAPQYARTMRLLCYY</sequence>
<dbReference type="STRING" id="151549.A0A4C1T2Y9"/>
<dbReference type="Pfam" id="PF08412">
    <property type="entry name" value="Ion_trans_N"/>
    <property type="match status" value="1"/>
</dbReference>
<dbReference type="PANTHER" id="PTHR45689:SF5">
    <property type="entry name" value="I[[H]] CHANNEL, ISOFORM E"/>
    <property type="match status" value="1"/>
</dbReference>
<accession>A0A4C1T2Y9</accession>
<organism evidence="2 3">
    <name type="scientific">Eumeta variegata</name>
    <name type="common">Bagworm moth</name>
    <name type="synonym">Eumeta japonica</name>
    <dbReference type="NCBI Taxonomy" id="151549"/>
    <lineage>
        <taxon>Eukaryota</taxon>
        <taxon>Metazoa</taxon>
        <taxon>Ecdysozoa</taxon>
        <taxon>Arthropoda</taxon>
        <taxon>Hexapoda</taxon>
        <taxon>Insecta</taxon>
        <taxon>Pterygota</taxon>
        <taxon>Neoptera</taxon>
        <taxon>Endopterygota</taxon>
        <taxon>Lepidoptera</taxon>
        <taxon>Glossata</taxon>
        <taxon>Ditrysia</taxon>
        <taxon>Tineoidea</taxon>
        <taxon>Psychidae</taxon>
        <taxon>Oiketicinae</taxon>
        <taxon>Eumeta</taxon>
    </lineage>
</organism>
<dbReference type="EMBL" id="BGZK01000031">
    <property type="protein sequence ID" value="GBP08555.1"/>
    <property type="molecule type" value="Genomic_DNA"/>
</dbReference>
<dbReference type="OrthoDB" id="421226at2759"/>
<evidence type="ECO:0000313" key="3">
    <source>
        <dbReference type="Proteomes" id="UP000299102"/>
    </source>
</evidence>
<gene>
    <name evidence="2" type="ORF">EVAR_77223_1</name>
</gene>
<reference evidence="2 3" key="1">
    <citation type="journal article" date="2019" name="Commun. Biol.">
        <title>The bagworm genome reveals a unique fibroin gene that provides high tensile strength.</title>
        <authorList>
            <person name="Kono N."/>
            <person name="Nakamura H."/>
            <person name="Ohtoshi R."/>
            <person name="Tomita M."/>
            <person name="Numata K."/>
            <person name="Arakawa K."/>
        </authorList>
    </citation>
    <scope>NUCLEOTIDE SEQUENCE [LARGE SCALE GENOMIC DNA]</scope>
</reference>
<feature type="domain" description="Ion transport N-terminal" evidence="1">
    <location>
        <begin position="45"/>
        <end position="88"/>
    </location>
</feature>
<dbReference type="GO" id="GO:0098855">
    <property type="term" value="C:HCN channel complex"/>
    <property type="evidence" value="ECO:0007669"/>
    <property type="project" value="TreeGrafter"/>
</dbReference>
<name>A0A4C1T2Y9_EUMVA</name>
<keyword evidence="3" id="KW-1185">Reference proteome</keyword>
<dbReference type="GO" id="GO:0005249">
    <property type="term" value="F:voltage-gated potassium channel activity"/>
    <property type="evidence" value="ECO:0007669"/>
    <property type="project" value="TreeGrafter"/>
</dbReference>
<dbReference type="InterPro" id="IPR013621">
    <property type="entry name" value="Ion_trans_N"/>
</dbReference>
<protein>
    <recommendedName>
        <fullName evidence="1">Ion transport N-terminal domain-containing protein</fullName>
    </recommendedName>
</protein>
<evidence type="ECO:0000313" key="2">
    <source>
        <dbReference type="EMBL" id="GBP08555.1"/>
    </source>
</evidence>